<evidence type="ECO:0000313" key="2">
    <source>
        <dbReference type="EMBL" id="KAL0924291.1"/>
    </source>
</evidence>
<sequence length="187" mass="21012">MEEAEPSRTATKGAKKRAEGRVVGEAKSNVDGRAEEVHGRGKVALTASELPCQQILANLKIKDIFNIYSDPIFACLKAPASVLDVMRSPVLSFERSPPSRKSDASNRSLALHAGQELLQLEEYDRHYSSSDKMKLAGNRIPWRILQSVDYCKKPWPPNFFTLPPGSFVSRFLNTKFRFHAPMFTTWS</sequence>
<comment type="caution">
    <text evidence="2">The sequence shown here is derived from an EMBL/GenBank/DDBJ whole genome shotgun (WGS) entry which is preliminary data.</text>
</comment>
<gene>
    <name evidence="2" type="ORF">M5K25_005105</name>
</gene>
<dbReference type="EMBL" id="JANQDX010000005">
    <property type="protein sequence ID" value="KAL0924291.1"/>
    <property type="molecule type" value="Genomic_DNA"/>
</dbReference>
<dbReference type="Proteomes" id="UP001552299">
    <property type="component" value="Unassembled WGS sequence"/>
</dbReference>
<name>A0ABD0VNR8_DENTH</name>
<organism evidence="2 3">
    <name type="scientific">Dendrobium thyrsiflorum</name>
    <name type="common">Pinecone-like raceme dendrobium</name>
    <name type="synonym">Orchid</name>
    <dbReference type="NCBI Taxonomy" id="117978"/>
    <lineage>
        <taxon>Eukaryota</taxon>
        <taxon>Viridiplantae</taxon>
        <taxon>Streptophyta</taxon>
        <taxon>Embryophyta</taxon>
        <taxon>Tracheophyta</taxon>
        <taxon>Spermatophyta</taxon>
        <taxon>Magnoliopsida</taxon>
        <taxon>Liliopsida</taxon>
        <taxon>Asparagales</taxon>
        <taxon>Orchidaceae</taxon>
        <taxon>Epidendroideae</taxon>
        <taxon>Malaxideae</taxon>
        <taxon>Dendrobiinae</taxon>
        <taxon>Dendrobium</taxon>
    </lineage>
</organism>
<protein>
    <submittedName>
        <fullName evidence="2">Uncharacterized protein</fullName>
    </submittedName>
</protein>
<accession>A0ABD0VNR8</accession>
<evidence type="ECO:0000313" key="3">
    <source>
        <dbReference type="Proteomes" id="UP001552299"/>
    </source>
</evidence>
<dbReference type="AlphaFoldDB" id="A0ABD0VNR8"/>
<keyword evidence="3" id="KW-1185">Reference proteome</keyword>
<feature type="compositionally biased region" description="Basic and acidic residues" evidence="1">
    <location>
        <begin position="16"/>
        <end position="34"/>
    </location>
</feature>
<feature type="region of interest" description="Disordered" evidence="1">
    <location>
        <begin position="1"/>
        <end position="34"/>
    </location>
</feature>
<evidence type="ECO:0000256" key="1">
    <source>
        <dbReference type="SAM" id="MobiDB-lite"/>
    </source>
</evidence>
<proteinExistence type="predicted"/>
<reference evidence="2 3" key="1">
    <citation type="journal article" date="2024" name="Plant Biotechnol. J.">
        <title>Dendrobium thyrsiflorum genome and its molecular insights into genes involved in important horticultural traits.</title>
        <authorList>
            <person name="Chen B."/>
            <person name="Wang J.Y."/>
            <person name="Zheng P.J."/>
            <person name="Li K.L."/>
            <person name="Liang Y.M."/>
            <person name="Chen X.F."/>
            <person name="Zhang C."/>
            <person name="Zhao X."/>
            <person name="He X."/>
            <person name="Zhang G.Q."/>
            <person name="Liu Z.J."/>
            <person name="Xu Q."/>
        </authorList>
    </citation>
    <scope>NUCLEOTIDE SEQUENCE [LARGE SCALE GENOMIC DNA]</scope>
    <source>
        <strain evidence="2">GZMU011</strain>
    </source>
</reference>